<sequence length="47" mass="5345">MPTCAHCGQSVPIDELVRHEHETRVVVHCPDCNCVLGQYRDPSLRSR</sequence>
<accession>A0ABD6DH03</accession>
<evidence type="ECO:0000313" key="2">
    <source>
        <dbReference type="Proteomes" id="UP001597034"/>
    </source>
</evidence>
<dbReference type="RefSeq" id="WP_256400001.1">
    <property type="nucleotide sequence ID" value="NZ_JANHJR010000002.1"/>
</dbReference>
<keyword evidence="2" id="KW-1185">Reference proteome</keyword>
<protein>
    <recommendedName>
        <fullName evidence="3">Small CPxCG-related zinc finger protein</fullName>
    </recommendedName>
</protein>
<reference evidence="1 2" key="1">
    <citation type="journal article" date="2019" name="Int. J. Syst. Evol. Microbiol.">
        <title>The Global Catalogue of Microorganisms (GCM) 10K type strain sequencing project: providing services to taxonomists for standard genome sequencing and annotation.</title>
        <authorList>
            <consortium name="The Broad Institute Genomics Platform"/>
            <consortium name="The Broad Institute Genome Sequencing Center for Infectious Disease"/>
            <person name="Wu L."/>
            <person name="Ma J."/>
        </authorList>
    </citation>
    <scope>NUCLEOTIDE SEQUENCE [LARGE SCALE GENOMIC DNA]</scope>
    <source>
        <strain evidence="1 2">CGMCC 1.10390</strain>
    </source>
</reference>
<organism evidence="1 2">
    <name type="scientific">Haloarchaeobius litoreus</name>
    <dbReference type="NCBI Taxonomy" id="755306"/>
    <lineage>
        <taxon>Archaea</taxon>
        <taxon>Methanobacteriati</taxon>
        <taxon>Methanobacteriota</taxon>
        <taxon>Stenosarchaea group</taxon>
        <taxon>Halobacteria</taxon>
        <taxon>Halobacteriales</taxon>
        <taxon>Halorubellaceae</taxon>
        <taxon>Haloarchaeobius</taxon>
    </lineage>
</organism>
<dbReference type="EMBL" id="JBHUDO010000001">
    <property type="protein sequence ID" value="MFD1644748.1"/>
    <property type="molecule type" value="Genomic_DNA"/>
</dbReference>
<evidence type="ECO:0008006" key="3">
    <source>
        <dbReference type="Google" id="ProtNLM"/>
    </source>
</evidence>
<comment type="caution">
    <text evidence="1">The sequence shown here is derived from an EMBL/GenBank/DDBJ whole genome shotgun (WGS) entry which is preliminary data.</text>
</comment>
<gene>
    <name evidence="1" type="ORF">ACFSBL_03540</name>
</gene>
<dbReference type="AlphaFoldDB" id="A0ABD6DH03"/>
<evidence type="ECO:0000313" key="1">
    <source>
        <dbReference type="EMBL" id="MFD1644748.1"/>
    </source>
</evidence>
<proteinExistence type="predicted"/>
<dbReference type="Proteomes" id="UP001597034">
    <property type="component" value="Unassembled WGS sequence"/>
</dbReference>
<name>A0ABD6DH03_9EURY</name>